<dbReference type="EMBL" id="CADCWK010000150">
    <property type="protein sequence ID" value="CAA9558507.1"/>
    <property type="molecule type" value="Genomic_DNA"/>
</dbReference>
<organism evidence="2">
    <name type="scientific">uncultured Thermomicrobiales bacterium</name>
    <dbReference type="NCBI Taxonomy" id="1645740"/>
    <lineage>
        <taxon>Bacteria</taxon>
        <taxon>Pseudomonadati</taxon>
        <taxon>Thermomicrobiota</taxon>
        <taxon>Thermomicrobia</taxon>
        <taxon>Thermomicrobiales</taxon>
        <taxon>environmental samples</taxon>
    </lineage>
</organism>
<name>A0A6J4USD2_9BACT</name>
<proteinExistence type="predicted"/>
<evidence type="ECO:0000313" key="2">
    <source>
        <dbReference type="EMBL" id="CAA9558507.1"/>
    </source>
</evidence>
<reference evidence="2" key="1">
    <citation type="submission" date="2020-02" db="EMBL/GenBank/DDBJ databases">
        <authorList>
            <person name="Meier V. D."/>
        </authorList>
    </citation>
    <scope>NUCLEOTIDE SEQUENCE</scope>
    <source>
        <strain evidence="2">AVDCRST_MAG33</strain>
    </source>
</reference>
<gene>
    <name evidence="2" type="ORF">AVDCRST_MAG33-1470</name>
</gene>
<dbReference type="AlphaFoldDB" id="A0A6J4USD2"/>
<feature type="compositionally biased region" description="Polar residues" evidence="1">
    <location>
        <begin position="22"/>
        <end position="31"/>
    </location>
</feature>
<feature type="region of interest" description="Disordered" evidence="1">
    <location>
        <begin position="1"/>
        <end position="48"/>
    </location>
</feature>
<evidence type="ECO:0000256" key="1">
    <source>
        <dbReference type="SAM" id="MobiDB-lite"/>
    </source>
</evidence>
<sequence length="48" mass="5247">MFVSSSQPPCLTRSVLPRLTGQPRQVATAQPGNIPVVDPTRTRLDRSD</sequence>
<accession>A0A6J4USD2</accession>
<protein>
    <submittedName>
        <fullName evidence="2">Uncharacterized protein</fullName>
    </submittedName>
</protein>